<feature type="compositionally biased region" description="Low complexity" evidence="6">
    <location>
        <begin position="1"/>
        <end position="20"/>
    </location>
</feature>
<keyword evidence="2 4" id="KW-0863">Zinc-finger</keyword>
<dbReference type="PROSITE" id="PS01358">
    <property type="entry name" value="ZF_RANBP2_1"/>
    <property type="match status" value="1"/>
</dbReference>
<keyword evidence="3" id="KW-0862">Zinc</keyword>
<keyword evidence="1" id="KW-0479">Metal-binding</keyword>
<feature type="region of interest" description="Disordered" evidence="6">
    <location>
        <begin position="72"/>
        <end position="91"/>
    </location>
</feature>
<dbReference type="SUPFAM" id="SSF90209">
    <property type="entry name" value="Ran binding protein zinc finger-like"/>
    <property type="match status" value="1"/>
</dbReference>
<sequence length="298" mass="33516">MPSSSNSPHSPSPIPSCSNNKQRPLSMFSGFRRARRDNVFVLPTQYSHVVAGSGMDYVRSVSNSAFYDSSFPTLPPRTERKTSEPAEMTHSGTSLLMSGPSSSSQYQQQLNIDTFGGETAGSGLEYITTMLADEDETCNRSIRLAQQLALSEMRQDLERQRKEISQMEADQVMLEVMLRDDLADLGQVDETKLDQEIAKLEEEIDEIRRTHPHCVPPPVPLRPRRSTPDDEAWRCMNATCGAANHVELYKCIKCGLPRLIISDEERKRCSCQRCRLGLDRLSMTPAVEDNDWMLVNSP</sequence>
<evidence type="ECO:0000313" key="9">
    <source>
        <dbReference type="WBParaSite" id="MBELARI_LOCUS17197"/>
    </source>
</evidence>
<dbReference type="InterPro" id="IPR036443">
    <property type="entry name" value="Znf_RanBP2_sf"/>
</dbReference>
<organism evidence="8 9">
    <name type="scientific">Mesorhabditis belari</name>
    <dbReference type="NCBI Taxonomy" id="2138241"/>
    <lineage>
        <taxon>Eukaryota</taxon>
        <taxon>Metazoa</taxon>
        <taxon>Ecdysozoa</taxon>
        <taxon>Nematoda</taxon>
        <taxon>Chromadorea</taxon>
        <taxon>Rhabditida</taxon>
        <taxon>Rhabditina</taxon>
        <taxon>Rhabditomorpha</taxon>
        <taxon>Rhabditoidea</taxon>
        <taxon>Rhabditidae</taxon>
        <taxon>Mesorhabditinae</taxon>
        <taxon>Mesorhabditis</taxon>
    </lineage>
</organism>
<feature type="region of interest" description="Disordered" evidence="6">
    <location>
        <begin position="1"/>
        <end position="24"/>
    </location>
</feature>
<reference evidence="9" key="1">
    <citation type="submission" date="2024-02" db="UniProtKB">
        <authorList>
            <consortium name="WormBaseParasite"/>
        </authorList>
    </citation>
    <scope>IDENTIFICATION</scope>
</reference>
<protein>
    <recommendedName>
        <fullName evidence="7">RanBP2-type domain-containing protein</fullName>
    </recommendedName>
</protein>
<dbReference type="Proteomes" id="UP000887575">
    <property type="component" value="Unassembled WGS sequence"/>
</dbReference>
<accession>A0AAF3ESS5</accession>
<evidence type="ECO:0000259" key="7">
    <source>
        <dbReference type="PROSITE" id="PS50199"/>
    </source>
</evidence>
<evidence type="ECO:0000256" key="4">
    <source>
        <dbReference type="PROSITE-ProRule" id="PRU00322"/>
    </source>
</evidence>
<evidence type="ECO:0000313" key="8">
    <source>
        <dbReference type="Proteomes" id="UP000887575"/>
    </source>
</evidence>
<evidence type="ECO:0000256" key="3">
    <source>
        <dbReference type="ARBA" id="ARBA00022833"/>
    </source>
</evidence>
<proteinExistence type="predicted"/>
<evidence type="ECO:0000256" key="2">
    <source>
        <dbReference type="ARBA" id="ARBA00022771"/>
    </source>
</evidence>
<evidence type="ECO:0000256" key="6">
    <source>
        <dbReference type="SAM" id="MobiDB-lite"/>
    </source>
</evidence>
<dbReference type="GO" id="GO:0008270">
    <property type="term" value="F:zinc ion binding"/>
    <property type="evidence" value="ECO:0007669"/>
    <property type="project" value="UniProtKB-KW"/>
</dbReference>
<dbReference type="AlphaFoldDB" id="A0AAF3ESS5"/>
<dbReference type="InterPro" id="IPR001876">
    <property type="entry name" value="Znf_RanBP2"/>
</dbReference>
<dbReference type="WBParaSite" id="MBELARI_LOCUS17197">
    <property type="protein sequence ID" value="MBELARI_LOCUS17197"/>
    <property type="gene ID" value="MBELARI_LOCUS17197"/>
</dbReference>
<name>A0AAF3ESS5_9BILA</name>
<evidence type="ECO:0000256" key="1">
    <source>
        <dbReference type="ARBA" id="ARBA00022723"/>
    </source>
</evidence>
<keyword evidence="8" id="KW-1185">Reference proteome</keyword>
<evidence type="ECO:0000256" key="5">
    <source>
        <dbReference type="SAM" id="Coils"/>
    </source>
</evidence>
<dbReference type="PROSITE" id="PS50199">
    <property type="entry name" value="ZF_RANBP2_2"/>
    <property type="match status" value="1"/>
</dbReference>
<feature type="coiled-coil region" evidence="5">
    <location>
        <begin position="150"/>
        <end position="210"/>
    </location>
</feature>
<feature type="domain" description="RanBP2-type" evidence="7">
    <location>
        <begin position="229"/>
        <end position="260"/>
    </location>
</feature>
<keyword evidence="5" id="KW-0175">Coiled coil</keyword>